<dbReference type="InterPro" id="IPR028978">
    <property type="entry name" value="Chorismate_lyase_/UTRA_dom_sf"/>
</dbReference>
<evidence type="ECO:0000313" key="6">
    <source>
        <dbReference type="Proteomes" id="UP001205906"/>
    </source>
</evidence>
<dbReference type="PANTHER" id="PTHR44846">
    <property type="entry name" value="MANNOSYL-D-GLYCERATE TRANSPORT/METABOLISM SYSTEM REPRESSOR MNGR-RELATED"/>
    <property type="match status" value="1"/>
</dbReference>
<dbReference type="InterPro" id="IPR050679">
    <property type="entry name" value="Bact_HTH_transcr_reg"/>
</dbReference>
<dbReference type="CDD" id="cd07377">
    <property type="entry name" value="WHTH_GntR"/>
    <property type="match status" value="1"/>
</dbReference>
<dbReference type="SMART" id="SM00866">
    <property type="entry name" value="UTRA"/>
    <property type="match status" value="1"/>
</dbReference>
<evidence type="ECO:0000259" key="4">
    <source>
        <dbReference type="PROSITE" id="PS50949"/>
    </source>
</evidence>
<reference evidence="5 6" key="1">
    <citation type="submission" date="2022-06" db="EMBL/GenBank/DDBJ databases">
        <title>Mesorhizobium sp. strain RP14 Genome sequencing and assembly.</title>
        <authorList>
            <person name="Kim I."/>
        </authorList>
    </citation>
    <scope>NUCLEOTIDE SEQUENCE [LARGE SCALE GENOMIC DNA]</scope>
    <source>
        <strain evidence="6">RP14(2022)</strain>
    </source>
</reference>
<evidence type="ECO:0000256" key="2">
    <source>
        <dbReference type="ARBA" id="ARBA00023125"/>
    </source>
</evidence>
<name>A0ABT1C978_9HYPH</name>
<dbReference type="InterPro" id="IPR000524">
    <property type="entry name" value="Tscrpt_reg_HTH_GntR"/>
</dbReference>
<dbReference type="Gene3D" id="3.40.1410.10">
    <property type="entry name" value="Chorismate lyase-like"/>
    <property type="match status" value="1"/>
</dbReference>
<proteinExistence type="predicted"/>
<dbReference type="Gene3D" id="1.10.10.10">
    <property type="entry name" value="Winged helix-like DNA-binding domain superfamily/Winged helix DNA-binding domain"/>
    <property type="match status" value="1"/>
</dbReference>
<keyword evidence="3" id="KW-0804">Transcription</keyword>
<sequence>MNAEGDETLHGRILRELEGRILSGEWQPGHRLPSETEIAAAYGCSRMTVNKVMTQLTRAGLIVRQRRAGTSVAQPGPQPAILEIQDIQREVEASKSVYGYRLLNRAMREANAGDTWLDPSEERLEVLELICLHSADGQPFCLEERQISLAAAADVSAVDFSVRPPGQWLLDTVRWSAAEHTIRAVAASAQASRALGIAKGTPCLSVERKTWNVGRPVTKVVLTYPGQTHALTARFTPASTKPAES</sequence>
<evidence type="ECO:0000256" key="1">
    <source>
        <dbReference type="ARBA" id="ARBA00023015"/>
    </source>
</evidence>
<accession>A0ABT1C978</accession>
<organism evidence="5 6">
    <name type="scientific">Mesorhizobium liriopis</name>
    <dbReference type="NCBI Taxonomy" id="2953882"/>
    <lineage>
        <taxon>Bacteria</taxon>
        <taxon>Pseudomonadati</taxon>
        <taxon>Pseudomonadota</taxon>
        <taxon>Alphaproteobacteria</taxon>
        <taxon>Hyphomicrobiales</taxon>
        <taxon>Phyllobacteriaceae</taxon>
        <taxon>Mesorhizobium</taxon>
    </lineage>
</organism>
<dbReference type="EMBL" id="JAMXQS010000008">
    <property type="protein sequence ID" value="MCO6051355.1"/>
    <property type="molecule type" value="Genomic_DNA"/>
</dbReference>
<dbReference type="Proteomes" id="UP001205906">
    <property type="component" value="Unassembled WGS sequence"/>
</dbReference>
<comment type="caution">
    <text evidence="5">The sequence shown here is derived from an EMBL/GenBank/DDBJ whole genome shotgun (WGS) entry which is preliminary data.</text>
</comment>
<dbReference type="SMART" id="SM00345">
    <property type="entry name" value="HTH_GNTR"/>
    <property type="match status" value="1"/>
</dbReference>
<dbReference type="InterPro" id="IPR036388">
    <property type="entry name" value="WH-like_DNA-bd_sf"/>
</dbReference>
<dbReference type="InterPro" id="IPR011663">
    <property type="entry name" value="UTRA"/>
</dbReference>
<dbReference type="PANTHER" id="PTHR44846:SF16">
    <property type="entry name" value="TRANSCRIPTIONAL REGULATOR PHNF-RELATED"/>
    <property type="match status" value="1"/>
</dbReference>
<keyword evidence="1" id="KW-0805">Transcription regulation</keyword>
<dbReference type="Pfam" id="PF07702">
    <property type="entry name" value="UTRA"/>
    <property type="match status" value="1"/>
</dbReference>
<gene>
    <name evidence="5" type="ORF">NGM99_16345</name>
</gene>
<protein>
    <submittedName>
        <fullName evidence="5">UTRA domain-containing protein</fullName>
    </submittedName>
</protein>
<evidence type="ECO:0000313" key="5">
    <source>
        <dbReference type="EMBL" id="MCO6051355.1"/>
    </source>
</evidence>
<dbReference type="PROSITE" id="PS50949">
    <property type="entry name" value="HTH_GNTR"/>
    <property type="match status" value="1"/>
</dbReference>
<feature type="domain" description="HTH gntR-type" evidence="4">
    <location>
        <begin position="7"/>
        <end position="75"/>
    </location>
</feature>
<dbReference type="SUPFAM" id="SSF46785">
    <property type="entry name" value="Winged helix' DNA-binding domain"/>
    <property type="match status" value="1"/>
</dbReference>
<dbReference type="Pfam" id="PF00392">
    <property type="entry name" value="GntR"/>
    <property type="match status" value="1"/>
</dbReference>
<dbReference type="PRINTS" id="PR00035">
    <property type="entry name" value="HTHGNTR"/>
</dbReference>
<keyword evidence="6" id="KW-1185">Reference proteome</keyword>
<dbReference type="InterPro" id="IPR036390">
    <property type="entry name" value="WH_DNA-bd_sf"/>
</dbReference>
<evidence type="ECO:0000256" key="3">
    <source>
        <dbReference type="ARBA" id="ARBA00023163"/>
    </source>
</evidence>
<dbReference type="RefSeq" id="WP_252820858.1">
    <property type="nucleotide sequence ID" value="NZ_JAMXQS010000008.1"/>
</dbReference>
<keyword evidence="2" id="KW-0238">DNA-binding</keyword>
<dbReference type="SUPFAM" id="SSF64288">
    <property type="entry name" value="Chorismate lyase-like"/>
    <property type="match status" value="1"/>
</dbReference>